<dbReference type="CDD" id="cd00609">
    <property type="entry name" value="AAT_like"/>
    <property type="match status" value="1"/>
</dbReference>
<evidence type="ECO:0000313" key="7">
    <source>
        <dbReference type="EMBL" id="MBN4066638.1"/>
    </source>
</evidence>
<feature type="domain" description="Aminotransferase class I/classII large" evidence="6">
    <location>
        <begin position="34"/>
        <end position="412"/>
    </location>
</feature>
<protein>
    <submittedName>
        <fullName evidence="7">Aminotransferase class I/II-fold pyridoxal phosphate-dependent enzyme</fullName>
    </submittedName>
</protein>
<comment type="caution">
    <text evidence="7">The sequence shown here is derived from an EMBL/GenBank/DDBJ whole genome shotgun (WGS) entry which is preliminary data.</text>
</comment>
<name>A0ABS3ASN9_9BACT</name>
<dbReference type="SUPFAM" id="SSF53383">
    <property type="entry name" value="PLP-dependent transferases"/>
    <property type="match status" value="1"/>
</dbReference>
<dbReference type="InterPro" id="IPR015422">
    <property type="entry name" value="PyrdxlP-dep_Trfase_small"/>
</dbReference>
<accession>A0ABS3ASN9</accession>
<evidence type="ECO:0000256" key="2">
    <source>
        <dbReference type="ARBA" id="ARBA00007441"/>
    </source>
</evidence>
<evidence type="ECO:0000256" key="1">
    <source>
        <dbReference type="ARBA" id="ARBA00001933"/>
    </source>
</evidence>
<evidence type="ECO:0000256" key="5">
    <source>
        <dbReference type="ARBA" id="ARBA00022898"/>
    </source>
</evidence>
<comment type="cofactor">
    <cofactor evidence="1">
        <name>pyridoxal 5'-phosphate</name>
        <dbReference type="ChEBI" id="CHEBI:597326"/>
    </cofactor>
</comment>
<reference evidence="7 8" key="1">
    <citation type="submission" date="2021-02" db="EMBL/GenBank/DDBJ databases">
        <title>Activity-based single-cell genomes from oceanic crustal fluid captures similar information to metagenomic and metatranscriptomic surveys with orders of magnitude less sampling.</title>
        <authorList>
            <person name="D'Angelo T.S."/>
            <person name="Orcutt B.N."/>
        </authorList>
    </citation>
    <scope>NUCLEOTIDE SEQUENCE [LARGE SCALE GENOMIC DNA]</scope>
    <source>
        <strain evidence="7">AH-315-G07</strain>
    </source>
</reference>
<evidence type="ECO:0000256" key="3">
    <source>
        <dbReference type="ARBA" id="ARBA00022576"/>
    </source>
</evidence>
<evidence type="ECO:0000259" key="6">
    <source>
        <dbReference type="Pfam" id="PF00155"/>
    </source>
</evidence>
<dbReference type="Gene3D" id="3.40.640.10">
    <property type="entry name" value="Type I PLP-dependent aspartate aminotransferase-like (Major domain)"/>
    <property type="match status" value="1"/>
</dbReference>
<dbReference type="InterPro" id="IPR004839">
    <property type="entry name" value="Aminotransferase_I/II_large"/>
</dbReference>
<keyword evidence="3 7" id="KW-0032">Aminotransferase</keyword>
<dbReference type="PANTHER" id="PTHR46383:SF1">
    <property type="entry name" value="ASPARTATE AMINOTRANSFERASE"/>
    <property type="match status" value="1"/>
</dbReference>
<dbReference type="Proteomes" id="UP000722121">
    <property type="component" value="Unassembled WGS sequence"/>
</dbReference>
<dbReference type="InterPro" id="IPR015424">
    <property type="entry name" value="PyrdxlP-dep_Trfase"/>
</dbReference>
<keyword evidence="8" id="KW-1185">Reference proteome</keyword>
<keyword evidence="4" id="KW-0808">Transferase</keyword>
<gene>
    <name evidence="7" type="ORF">JYU14_00965</name>
</gene>
<dbReference type="PANTHER" id="PTHR46383">
    <property type="entry name" value="ASPARTATE AMINOTRANSFERASE"/>
    <property type="match status" value="1"/>
</dbReference>
<dbReference type="GO" id="GO:0008483">
    <property type="term" value="F:transaminase activity"/>
    <property type="evidence" value="ECO:0007669"/>
    <property type="project" value="UniProtKB-KW"/>
</dbReference>
<dbReference type="InterPro" id="IPR015421">
    <property type="entry name" value="PyrdxlP-dep_Trfase_major"/>
</dbReference>
<dbReference type="EMBL" id="JAFITR010000012">
    <property type="protein sequence ID" value="MBN4066638.1"/>
    <property type="molecule type" value="Genomic_DNA"/>
</dbReference>
<evidence type="ECO:0000313" key="8">
    <source>
        <dbReference type="Proteomes" id="UP000722121"/>
    </source>
</evidence>
<dbReference type="InterPro" id="IPR050596">
    <property type="entry name" value="AspAT/PAT-like"/>
</dbReference>
<organism evidence="7 8">
    <name type="scientific">Simkania negevensis</name>
    <dbReference type="NCBI Taxonomy" id="83561"/>
    <lineage>
        <taxon>Bacteria</taxon>
        <taxon>Pseudomonadati</taxon>
        <taxon>Chlamydiota</taxon>
        <taxon>Chlamydiia</taxon>
        <taxon>Parachlamydiales</taxon>
        <taxon>Simkaniaceae</taxon>
        <taxon>Simkania</taxon>
    </lineage>
</organism>
<dbReference type="Pfam" id="PF00155">
    <property type="entry name" value="Aminotran_1_2"/>
    <property type="match status" value="1"/>
</dbReference>
<proteinExistence type="inferred from homology"/>
<dbReference type="Gene3D" id="3.90.1150.10">
    <property type="entry name" value="Aspartate Aminotransferase, domain 1"/>
    <property type="match status" value="1"/>
</dbReference>
<keyword evidence="5" id="KW-0663">Pyridoxal phosphate</keyword>
<comment type="similarity">
    <text evidence="2">Belongs to the class-I pyridoxal-phosphate-dependent aminotransferase family.</text>
</comment>
<evidence type="ECO:0000256" key="4">
    <source>
        <dbReference type="ARBA" id="ARBA00022679"/>
    </source>
</evidence>
<sequence>MVLFADRIHRIGTENAFKIGPHIVAAEGESSRLVVRLNIGEPDFNIPEWVKDEVKEQIDANNTHYTDPKGVLSLREVVSQQMNETRGLQSTPEEVVVFPGLKPAIGFAQEVYCNPGDEVIYPSPGYPIYESFTRYLELEPRPLILRESNAFSFCAKELEDIITDKTRLIYINFPSNPTGGVTTQEQLREIADLIVNKCHPDVRVFSDEMYEHIVFDGASHLSIASMPGMRERTIVASGLSKTYAWTGGRIGYAVFPTVEEADVFKNMNINYFSCTSPYNQEGARVALTHPNAAGRIAEMVSTFKKRRDYLVKRLNTIDGITCTNPSGTFYLFPNIEGACKKLGVFDAFDALDEAIKEKTSPATMVQMFLLYRHQVAVLDRRSFGVIDSEGQHYLRLSYAANDDDLKEGADRIEQACQDTKSFQTFVNTHLHLFQ</sequence>